<dbReference type="Pfam" id="PF00005">
    <property type="entry name" value="ABC_tran"/>
    <property type="match status" value="1"/>
</dbReference>
<evidence type="ECO:0000256" key="2">
    <source>
        <dbReference type="ARBA" id="ARBA00022840"/>
    </source>
</evidence>
<evidence type="ECO:0000313" key="5">
    <source>
        <dbReference type="Proteomes" id="UP000574276"/>
    </source>
</evidence>
<evidence type="ECO:0000259" key="3">
    <source>
        <dbReference type="PROSITE" id="PS50893"/>
    </source>
</evidence>
<dbReference type="InterPro" id="IPR003439">
    <property type="entry name" value="ABC_transporter-like_ATP-bd"/>
</dbReference>
<dbReference type="Proteomes" id="UP000574276">
    <property type="component" value="Unassembled WGS sequence"/>
</dbReference>
<evidence type="ECO:0000256" key="1">
    <source>
        <dbReference type="ARBA" id="ARBA00022741"/>
    </source>
</evidence>
<dbReference type="GO" id="GO:0005524">
    <property type="term" value="F:ATP binding"/>
    <property type="evidence" value="ECO:0007669"/>
    <property type="project" value="UniProtKB-KW"/>
</dbReference>
<dbReference type="InterPro" id="IPR050107">
    <property type="entry name" value="ABC_carbohydrate_import_ATPase"/>
</dbReference>
<dbReference type="EMBL" id="JACEGA010000001">
    <property type="protein sequence ID" value="MBB2182118.1"/>
    <property type="molecule type" value="Genomic_DNA"/>
</dbReference>
<dbReference type="SUPFAM" id="SSF52540">
    <property type="entry name" value="P-loop containing nucleoside triphosphate hydrolases"/>
    <property type="match status" value="2"/>
</dbReference>
<dbReference type="PANTHER" id="PTHR43790">
    <property type="entry name" value="CARBOHYDRATE TRANSPORT ATP-BINDING PROTEIN MG119-RELATED"/>
    <property type="match status" value="1"/>
</dbReference>
<keyword evidence="2 4" id="KW-0067">ATP-binding</keyword>
<dbReference type="PANTHER" id="PTHR43790:SF2">
    <property type="entry name" value="AUTOINDUCER 2 IMPORT ATP-BINDING PROTEIN LSRA"/>
    <property type="match status" value="1"/>
</dbReference>
<dbReference type="AlphaFoldDB" id="A0A839JY14"/>
<keyword evidence="5" id="KW-1185">Reference proteome</keyword>
<reference evidence="4 5" key="1">
    <citation type="submission" date="2020-07" db="EMBL/GenBank/DDBJ databases">
        <title>Characterization and genome sequencing of isolate MD1, a novel member within the family Lachnospiraceae.</title>
        <authorList>
            <person name="Rettenmaier R."/>
            <person name="Di Bello L."/>
            <person name="Zinser C."/>
            <person name="Scheitz K."/>
            <person name="Liebl W."/>
            <person name="Zverlov V."/>
        </authorList>
    </citation>
    <scope>NUCLEOTIDE SEQUENCE [LARGE SCALE GENOMIC DNA]</scope>
    <source>
        <strain evidence="4 5">MD1</strain>
    </source>
</reference>
<gene>
    <name evidence="4" type="ORF">H0486_04420</name>
</gene>
<evidence type="ECO:0000313" key="4">
    <source>
        <dbReference type="EMBL" id="MBB2182118.1"/>
    </source>
</evidence>
<sequence>MKEELFRINHGTLTYHNRMLIENINLRVLKSETHGIILDSTEVKNVLIKLLCGELKLSYGKVYIMENLIKDADINKKLRNHVALIDQTRHLIPTLTIYENIYFSQFHILYLNPKHYYKCARNLFEYFNIDIPLDKPVKDLTIYEGVVIELMTAYALERKLIVLSNITNILNSIEVASIFNLIDKLKKKGLSFLVINNIEDMKLRYTDRLTIIKGGNTIGIFDSKQINKDTLYRIFYYDQENTDIQHRYKYNNNSSNEIFSVHNLTDDILKNISFQVHKGEIVRILYTDETSVNRLISVLKGEHTSFVGNILLEGHNFKPMYGYMNYKNDIGFVEEDSIERMLFKNLSAFDNLSYPLSNKVKWFWLKNRYKKSMEIQLQDILDPEKLKHTLSALSPDDQLKIVYCKWLLYNPKLLICVKPFSVADAQNQLTEKLITLLSERGIAILIITSSWPSFSSINGKILYLRNGVLENK</sequence>
<comment type="caution">
    <text evidence="4">The sequence shown here is derived from an EMBL/GenBank/DDBJ whole genome shotgun (WGS) entry which is preliminary data.</text>
</comment>
<organism evidence="4 5">
    <name type="scientific">Variimorphobacter saccharofermentans</name>
    <dbReference type="NCBI Taxonomy" id="2755051"/>
    <lineage>
        <taxon>Bacteria</taxon>
        <taxon>Bacillati</taxon>
        <taxon>Bacillota</taxon>
        <taxon>Clostridia</taxon>
        <taxon>Lachnospirales</taxon>
        <taxon>Lachnospiraceae</taxon>
        <taxon>Variimorphobacter</taxon>
    </lineage>
</organism>
<dbReference type="GO" id="GO:0016887">
    <property type="term" value="F:ATP hydrolysis activity"/>
    <property type="evidence" value="ECO:0007669"/>
    <property type="project" value="InterPro"/>
</dbReference>
<dbReference type="Gene3D" id="3.40.50.300">
    <property type="entry name" value="P-loop containing nucleotide triphosphate hydrolases"/>
    <property type="match status" value="2"/>
</dbReference>
<dbReference type="RefSeq" id="WP_228351847.1">
    <property type="nucleotide sequence ID" value="NZ_JACEGA010000001.1"/>
</dbReference>
<dbReference type="InterPro" id="IPR027417">
    <property type="entry name" value="P-loop_NTPase"/>
</dbReference>
<feature type="domain" description="ABC transporter" evidence="3">
    <location>
        <begin position="6"/>
        <end position="239"/>
    </location>
</feature>
<protein>
    <submittedName>
        <fullName evidence="4">Sugar ABC transporter ATP-binding protein</fullName>
    </submittedName>
</protein>
<dbReference type="PROSITE" id="PS50893">
    <property type="entry name" value="ABC_TRANSPORTER_2"/>
    <property type="match status" value="1"/>
</dbReference>
<keyword evidence="1" id="KW-0547">Nucleotide-binding</keyword>
<proteinExistence type="predicted"/>
<accession>A0A839JY14</accession>
<name>A0A839JY14_9FIRM</name>